<dbReference type="Proteomes" id="UP000244928">
    <property type="component" value="Chromosome"/>
</dbReference>
<accession>A0A2S1R5B9</accession>
<evidence type="ECO:0000313" key="2">
    <source>
        <dbReference type="Proteomes" id="UP000244928"/>
    </source>
</evidence>
<gene>
    <name evidence="1" type="ORF">A6035_03810</name>
</gene>
<name>A0A2S1R5B9_9ACTN</name>
<dbReference type="EMBL" id="CP015449">
    <property type="protein sequence ID" value="AWH91444.1"/>
    <property type="molecule type" value="Genomic_DNA"/>
</dbReference>
<dbReference type="KEGG" id="dlu:A6035_03810"/>
<keyword evidence="2" id="KW-1185">Reference proteome</keyword>
<evidence type="ECO:0000313" key="1">
    <source>
        <dbReference type="EMBL" id="AWH91444.1"/>
    </source>
</evidence>
<reference evidence="1 2" key="1">
    <citation type="submission" date="2016-04" db="EMBL/GenBank/DDBJ databases">
        <title>Complete genome sequence of Dietzia lutea YIM 80766T, a strain isolated from desert soil in Egypt.</title>
        <authorList>
            <person name="Zhao J."/>
            <person name="Hu B."/>
            <person name="Geng S."/>
            <person name="Nie Y."/>
            <person name="Tang Y."/>
        </authorList>
    </citation>
    <scope>NUCLEOTIDE SEQUENCE [LARGE SCALE GENOMIC DNA]</scope>
    <source>
        <strain evidence="1 2">YIM 80766</strain>
    </source>
</reference>
<organism evidence="1 2">
    <name type="scientific">Dietzia lutea</name>
    <dbReference type="NCBI Taxonomy" id="546160"/>
    <lineage>
        <taxon>Bacteria</taxon>
        <taxon>Bacillati</taxon>
        <taxon>Actinomycetota</taxon>
        <taxon>Actinomycetes</taxon>
        <taxon>Mycobacteriales</taxon>
        <taxon>Dietziaceae</taxon>
        <taxon>Dietzia</taxon>
    </lineage>
</organism>
<sequence length="69" mass="7309">MASPPVPDVASPPVAPGRYRQRMGSAEIITASVYTTRPWLLLQAPLTVEQVYLNAREILAGSTGGSVIS</sequence>
<protein>
    <submittedName>
        <fullName evidence="1">Uncharacterized protein</fullName>
    </submittedName>
</protein>
<dbReference type="OrthoDB" id="4774606at2"/>
<dbReference type="AlphaFoldDB" id="A0A2S1R5B9"/>
<dbReference type="RefSeq" id="WP_108846703.1">
    <property type="nucleotide sequence ID" value="NZ_LMTH01000269.1"/>
</dbReference>
<proteinExistence type="predicted"/>